<evidence type="ECO:0000256" key="3">
    <source>
        <dbReference type="SAM" id="MobiDB-lite"/>
    </source>
</evidence>
<name>A0A0C2YPP8_HEBCY</name>
<feature type="compositionally biased region" description="Low complexity" evidence="3">
    <location>
        <begin position="267"/>
        <end position="277"/>
    </location>
</feature>
<proteinExistence type="predicted"/>
<reference evidence="6" key="2">
    <citation type="submission" date="2015-01" db="EMBL/GenBank/DDBJ databases">
        <title>Evolutionary Origins and Diversification of the Mycorrhizal Mutualists.</title>
        <authorList>
            <consortium name="DOE Joint Genome Institute"/>
            <consortium name="Mycorrhizal Genomics Consortium"/>
            <person name="Kohler A."/>
            <person name="Kuo A."/>
            <person name="Nagy L.G."/>
            <person name="Floudas D."/>
            <person name="Copeland A."/>
            <person name="Barry K.W."/>
            <person name="Cichocki N."/>
            <person name="Veneault-Fourrey C."/>
            <person name="LaButti K."/>
            <person name="Lindquist E.A."/>
            <person name="Lipzen A."/>
            <person name="Lundell T."/>
            <person name="Morin E."/>
            <person name="Murat C."/>
            <person name="Riley R."/>
            <person name="Ohm R."/>
            <person name="Sun H."/>
            <person name="Tunlid A."/>
            <person name="Henrissat B."/>
            <person name="Grigoriev I.V."/>
            <person name="Hibbett D.S."/>
            <person name="Martin F."/>
        </authorList>
    </citation>
    <scope>NUCLEOTIDE SEQUENCE [LARGE SCALE GENOMIC DNA]</scope>
    <source>
        <strain evidence="6">h7</strain>
    </source>
</reference>
<feature type="compositionally biased region" description="Basic and acidic residues" evidence="3">
    <location>
        <begin position="230"/>
        <end position="246"/>
    </location>
</feature>
<evidence type="ECO:0000256" key="2">
    <source>
        <dbReference type="RuleBase" id="RU000682"/>
    </source>
</evidence>
<gene>
    <name evidence="5" type="ORF">M413DRAFT_26229</name>
</gene>
<feature type="compositionally biased region" description="Polar residues" evidence="3">
    <location>
        <begin position="1"/>
        <end position="25"/>
    </location>
</feature>
<dbReference type="AlphaFoldDB" id="A0A0C2YPP8"/>
<dbReference type="Pfam" id="PF00046">
    <property type="entry name" value="Homeodomain"/>
    <property type="match status" value="1"/>
</dbReference>
<evidence type="ECO:0000259" key="4">
    <source>
        <dbReference type="PROSITE" id="PS50071"/>
    </source>
</evidence>
<feature type="DNA-binding region" description="Homeobox" evidence="1">
    <location>
        <begin position="77"/>
        <end position="136"/>
    </location>
</feature>
<dbReference type="HOGENOM" id="CLU_505268_0_0_1"/>
<dbReference type="Proteomes" id="UP000053424">
    <property type="component" value="Unassembled WGS sequence"/>
</dbReference>
<dbReference type="Gene3D" id="1.10.10.60">
    <property type="entry name" value="Homeodomain-like"/>
    <property type="match status" value="1"/>
</dbReference>
<organism evidence="5 6">
    <name type="scientific">Hebeloma cylindrosporum</name>
    <dbReference type="NCBI Taxonomy" id="76867"/>
    <lineage>
        <taxon>Eukaryota</taxon>
        <taxon>Fungi</taxon>
        <taxon>Dikarya</taxon>
        <taxon>Basidiomycota</taxon>
        <taxon>Agaricomycotina</taxon>
        <taxon>Agaricomycetes</taxon>
        <taxon>Agaricomycetidae</taxon>
        <taxon>Agaricales</taxon>
        <taxon>Agaricineae</taxon>
        <taxon>Hymenogastraceae</taxon>
        <taxon>Hebeloma</taxon>
    </lineage>
</organism>
<dbReference type="OrthoDB" id="3048971at2759"/>
<reference evidence="5 6" key="1">
    <citation type="submission" date="2014-04" db="EMBL/GenBank/DDBJ databases">
        <authorList>
            <consortium name="DOE Joint Genome Institute"/>
            <person name="Kuo A."/>
            <person name="Gay G."/>
            <person name="Dore J."/>
            <person name="Kohler A."/>
            <person name="Nagy L.G."/>
            <person name="Floudas D."/>
            <person name="Copeland A."/>
            <person name="Barry K.W."/>
            <person name="Cichocki N."/>
            <person name="Veneault-Fourrey C."/>
            <person name="LaButti K."/>
            <person name="Lindquist E.A."/>
            <person name="Lipzen A."/>
            <person name="Lundell T."/>
            <person name="Morin E."/>
            <person name="Murat C."/>
            <person name="Sun H."/>
            <person name="Tunlid A."/>
            <person name="Henrissat B."/>
            <person name="Grigoriev I.V."/>
            <person name="Hibbett D.S."/>
            <person name="Martin F."/>
            <person name="Nordberg H.P."/>
            <person name="Cantor M.N."/>
            <person name="Hua S.X."/>
        </authorList>
    </citation>
    <scope>NUCLEOTIDE SEQUENCE [LARGE SCALE GENOMIC DNA]</scope>
    <source>
        <strain evidence="6">h7</strain>
    </source>
</reference>
<dbReference type="EMBL" id="KN831776">
    <property type="protein sequence ID" value="KIM43022.1"/>
    <property type="molecule type" value="Genomic_DNA"/>
</dbReference>
<feature type="domain" description="Homeobox" evidence="4">
    <location>
        <begin position="75"/>
        <end position="135"/>
    </location>
</feature>
<feature type="region of interest" description="Disordered" evidence="3">
    <location>
        <begin position="206"/>
        <end position="279"/>
    </location>
</feature>
<dbReference type="SMART" id="SM00389">
    <property type="entry name" value="HOX"/>
    <property type="match status" value="1"/>
</dbReference>
<evidence type="ECO:0000313" key="6">
    <source>
        <dbReference type="Proteomes" id="UP000053424"/>
    </source>
</evidence>
<dbReference type="PROSITE" id="PS50071">
    <property type="entry name" value="HOMEOBOX_2"/>
    <property type="match status" value="1"/>
</dbReference>
<protein>
    <recommendedName>
        <fullName evidence="4">Homeobox domain-containing protein</fullName>
    </recommendedName>
</protein>
<feature type="region of interest" description="Disordered" evidence="3">
    <location>
        <begin position="396"/>
        <end position="430"/>
    </location>
</feature>
<feature type="region of interest" description="Disordered" evidence="3">
    <location>
        <begin position="1"/>
        <end position="34"/>
    </location>
</feature>
<dbReference type="InterPro" id="IPR001356">
    <property type="entry name" value="HD"/>
</dbReference>
<evidence type="ECO:0000313" key="5">
    <source>
        <dbReference type="EMBL" id="KIM43022.1"/>
    </source>
</evidence>
<comment type="subcellular location">
    <subcellularLocation>
        <location evidence="1 2">Nucleus</location>
    </subcellularLocation>
</comment>
<keyword evidence="1 2" id="KW-0371">Homeobox</keyword>
<dbReference type="GO" id="GO:0003677">
    <property type="term" value="F:DNA binding"/>
    <property type="evidence" value="ECO:0007669"/>
    <property type="project" value="UniProtKB-UniRule"/>
</dbReference>
<dbReference type="SUPFAM" id="SSF46689">
    <property type="entry name" value="Homeodomain-like"/>
    <property type="match status" value="1"/>
</dbReference>
<dbReference type="InterPro" id="IPR009057">
    <property type="entry name" value="Homeodomain-like_sf"/>
</dbReference>
<sequence length="622" mass="67169">MRFSPSSRGSIDTSGALTEAPSSATRRPSRLPSSGLSVTLDLLTVHDDSERPNRDTLPLGYSKLLKSGMESSSGGKKRPIVIRANPVQTAILKAAFALSDKPSPEQIQSLSAETELPPKWINLWFGRQRSQARKAGKKVTNDDNADPDTSSSNTGFSAQEILQVKLENALDGTFLGSALSSSSSAPSTSEFVNLSEFTAVTAAPMLDSTPSAVEPVTSGKRKRQRKGKPKEKGKGKESEAPNDRKVVITRTLRSNKKNVAGTSKSEAQAQDTQAQDTSVKSEILETPFALRYTPSPAPVSASVDLGDAQVSSNHDMDADAKPCNPVNPTLGFAPPTISKAALDQILLGIAPPQRSPISATSQRWVSPNARSTLLAKQFDGIQAPTPGFRTSLTTGKLPAAQGHGFRDTVNRSSKFQRSAPYPQGPAFHTQFQNNGPWDYISLGTMIESGSNMQAGDIPMDAGFIYDTGPVFPSSVDGLAAPINIYSQSRLQVEQYYNPRLAPAFDWENHIPSSPMEFMYPPDEAFSMDNIPQTGYNEIPLVDYPLHDISMDVLNPSLAPLKHLTDVLEGFKDSNGTYAPLLNENARGKLMSCVLDETRVETNPFQAAMGLSLLSKVGHQWEY</sequence>
<feature type="compositionally biased region" description="Basic residues" evidence="3">
    <location>
        <begin position="219"/>
        <end position="229"/>
    </location>
</feature>
<accession>A0A0C2YPP8</accession>
<dbReference type="GO" id="GO:0005634">
    <property type="term" value="C:nucleus"/>
    <property type="evidence" value="ECO:0007669"/>
    <property type="project" value="UniProtKB-SubCell"/>
</dbReference>
<feature type="compositionally biased region" description="Polar residues" evidence="3">
    <location>
        <begin position="147"/>
        <end position="156"/>
    </location>
</feature>
<feature type="region of interest" description="Disordered" evidence="3">
    <location>
        <begin position="132"/>
        <end position="156"/>
    </location>
</feature>
<keyword evidence="6" id="KW-1185">Reference proteome</keyword>
<evidence type="ECO:0000256" key="1">
    <source>
        <dbReference type="PROSITE-ProRule" id="PRU00108"/>
    </source>
</evidence>
<keyword evidence="1 2" id="KW-0539">Nucleus</keyword>
<keyword evidence="1 2" id="KW-0238">DNA-binding</keyword>